<evidence type="ECO:0000313" key="3">
    <source>
        <dbReference type="Proteomes" id="UP000067461"/>
    </source>
</evidence>
<proteinExistence type="predicted"/>
<dbReference type="AlphaFoldDB" id="A0A060NHS2"/>
<evidence type="ECO:0000313" key="2">
    <source>
        <dbReference type="EMBL" id="BAO81501.1"/>
    </source>
</evidence>
<feature type="domain" description="Haemin-degrading HemS/ChuX" evidence="1">
    <location>
        <begin position="215"/>
        <end position="351"/>
    </location>
</feature>
<dbReference type="GO" id="GO:0006826">
    <property type="term" value="P:iron ion transport"/>
    <property type="evidence" value="ECO:0007669"/>
    <property type="project" value="InterPro"/>
</dbReference>
<dbReference type="Pfam" id="PF05171">
    <property type="entry name" value="HemS"/>
    <property type="match status" value="2"/>
</dbReference>
<dbReference type="CDD" id="cd16830">
    <property type="entry name" value="HemS-like_N"/>
    <property type="match status" value="1"/>
</dbReference>
<keyword evidence="3" id="KW-1185">Reference proteome</keyword>
<dbReference type="KEGG" id="cbaa:SRAA_1647"/>
<protein>
    <submittedName>
        <fullName evidence="2">Putative heme degradation protein</fullName>
    </submittedName>
</protein>
<organism evidence="2 3">
    <name type="scientific">Serpentinimonas raichei</name>
    <dbReference type="NCBI Taxonomy" id="1458425"/>
    <lineage>
        <taxon>Bacteria</taxon>
        <taxon>Pseudomonadati</taxon>
        <taxon>Pseudomonadota</taxon>
        <taxon>Betaproteobacteria</taxon>
        <taxon>Burkholderiales</taxon>
        <taxon>Comamonadaceae</taxon>
        <taxon>Serpentinimonas</taxon>
    </lineage>
</organism>
<dbReference type="CDD" id="cd16831">
    <property type="entry name" value="HemS-like_C"/>
    <property type="match status" value="1"/>
</dbReference>
<feature type="domain" description="Haemin-degrading HemS/ChuX" evidence="1">
    <location>
        <begin position="30"/>
        <end position="163"/>
    </location>
</feature>
<dbReference type="InterPro" id="IPR053733">
    <property type="entry name" value="Heme_Transport_Util_sf"/>
</dbReference>
<dbReference type="OrthoDB" id="316630at2"/>
<evidence type="ECO:0000259" key="1">
    <source>
        <dbReference type="Pfam" id="PF05171"/>
    </source>
</evidence>
<dbReference type="Gene3D" id="3.40.1570.10">
    <property type="entry name" value="HemS/ChuS/ChuX like domains"/>
    <property type="match status" value="2"/>
</dbReference>
<sequence>MMQAEPIRQAYQAARAKGLRARDAAEHIGLSEGAALAAHLGRHEQPTRSVALRPDWLALLKALQACGPLLALTRNRSVVHEKTGVYEKLSAHNEVGLALGKEIDLRLFFKQWHAGLAVTELNADADKPASSSLQFFDRYGVAVHKIFLRDSSDRAAWNAVLEQWQDRQAAAPVFEPPAAIEPKGAEPTVDAAAFAQAWSEMSDVHQFFPLLREHGVERQHGLRLVEGRFTRRVAHASVRQTLMEAAFDNTPIMAFVGSSGCIQIHSGPIKRVEPLEMRGQLWLNVLDPGFNLHLREDHIGAVWVVEKPSSDGTITSLEVFDQHGELMALFFGARKPGQPELTAWRHLLEHLTGVEEGSLS</sequence>
<gene>
    <name evidence="2" type="ORF">SRAA_1647</name>
</gene>
<dbReference type="InterPro" id="IPR007845">
    <property type="entry name" value="HemS/ChuX_dom"/>
</dbReference>
<dbReference type="SUPFAM" id="SSF144064">
    <property type="entry name" value="Heme iron utilization protein-like"/>
    <property type="match status" value="1"/>
</dbReference>
<name>A0A060NHS2_9BURK</name>
<accession>A0A060NHS2</accession>
<dbReference type="Proteomes" id="UP000067461">
    <property type="component" value="Chromosome"/>
</dbReference>
<dbReference type="HOGENOM" id="CLU_034543_0_0_4"/>
<dbReference type="EMBL" id="AP014568">
    <property type="protein sequence ID" value="BAO81501.1"/>
    <property type="molecule type" value="Genomic_DNA"/>
</dbReference>
<reference evidence="2 3" key="1">
    <citation type="journal article" date="2014" name="Nat. Commun.">
        <title>Physiological and genomic features of highly alkaliphilic hydrogen-utilizing Betaproteobacteria from a continental serpentinizing site.</title>
        <authorList>
            <person name="Suzuki S."/>
            <person name="Kuenen J.G."/>
            <person name="Schipper K."/>
            <person name="van der Velde S."/>
            <person name="Ishii S."/>
            <person name="Wu A."/>
            <person name="Sorokin D.Y."/>
            <person name="Tenney A."/>
            <person name="Meng X.Y."/>
            <person name="Morrill P.L."/>
            <person name="Kamagata Y."/>
            <person name="Muyzer G."/>
            <person name="Nealson K.H."/>
        </authorList>
    </citation>
    <scope>NUCLEOTIDE SEQUENCE [LARGE SCALE GENOMIC DNA]</scope>
    <source>
        <strain evidence="2 3">A1</strain>
    </source>
</reference>
<dbReference type="STRING" id="1458425.SRAA_1647"/>